<evidence type="ECO:0000313" key="2">
    <source>
        <dbReference type="Proteomes" id="UP000183376"/>
    </source>
</evidence>
<name>A0A1G9SB65_ALLAB</name>
<organism evidence="1 2">
    <name type="scientific">Allokutzneria albata</name>
    <name type="common">Kibdelosporangium albatum</name>
    <dbReference type="NCBI Taxonomy" id="211114"/>
    <lineage>
        <taxon>Bacteria</taxon>
        <taxon>Bacillati</taxon>
        <taxon>Actinomycetota</taxon>
        <taxon>Actinomycetes</taxon>
        <taxon>Pseudonocardiales</taxon>
        <taxon>Pseudonocardiaceae</taxon>
        <taxon>Allokutzneria</taxon>
    </lineage>
</organism>
<sequence length="65" mass="7058">MYGMLHCFAGYAAARAGDRHRANDLLAEAEATTSRLTSDLQRHHALAANLVSYKGRDELAAALSR</sequence>
<accession>A0A1G9SB65</accession>
<reference evidence="1 2" key="1">
    <citation type="submission" date="2016-10" db="EMBL/GenBank/DDBJ databases">
        <authorList>
            <person name="de Groot N.N."/>
        </authorList>
    </citation>
    <scope>NUCLEOTIDE SEQUENCE [LARGE SCALE GENOMIC DNA]</scope>
    <source>
        <strain evidence="1 2">DSM 44149</strain>
    </source>
</reference>
<evidence type="ECO:0000313" key="1">
    <source>
        <dbReference type="EMBL" id="SDM32659.1"/>
    </source>
</evidence>
<keyword evidence="2" id="KW-1185">Reference proteome</keyword>
<gene>
    <name evidence="1" type="ORF">SAMN04489726_1031</name>
</gene>
<protein>
    <submittedName>
        <fullName evidence="1">Uncharacterized protein</fullName>
    </submittedName>
</protein>
<dbReference type="EMBL" id="LT629701">
    <property type="protein sequence ID" value="SDM32659.1"/>
    <property type="molecule type" value="Genomic_DNA"/>
</dbReference>
<dbReference type="AlphaFoldDB" id="A0A1G9SB65"/>
<proteinExistence type="predicted"/>
<dbReference type="Proteomes" id="UP000183376">
    <property type="component" value="Chromosome I"/>
</dbReference>